<feature type="compositionally biased region" description="Gly residues" evidence="1">
    <location>
        <begin position="12"/>
        <end position="23"/>
    </location>
</feature>
<evidence type="ECO:0000256" key="1">
    <source>
        <dbReference type="SAM" id="MobiDB-lite"/>
    </source>
</evidence>
<gene>
    <name evidence="2" type="ORF">UFOPK1419_00087</name>
</gene>
<organism evidence="2">
    <name type="scientific">freshwater metagenome</name>
    <dbReference type="NCBI Taxonomy" id="449393"/>
    <lineage>
        <taxon>unclassified sequences</taxon>
        <taxon>metagenomes</taxon>
        <taxon>ecological metagenomes</taxon>
    </lineage>
</organism>
<reference evidence="2" key="1">
    <citation type="submission" date="2020-05" db="EMBL/GenBank/DDBJ databases">
        <authorList>
            <person name="Chiriac C."/>
            <person name="Salcher M."/>
            <person name="Ghai R."/>
            <person name="Kavagutti S V."/>
        </authorList>
    </citation>
    <scope>NUCLEOTIDE SEQUENCE</scope>
</reference>
<feature type="region of interest" description="Disordered" evidence="1">
    <location>
        <begin position="1"/>
        <end position="23"/>
    </location>
</feature>
<dbReference type="EMBL" id="CAEZSK010000006">
    <property type="protein sequence ID" value="CAB4532565.1"/>
    <property type="molecule type" value="Genomic_DNA"/>
</dbReference>
<sequence length="35" mass="2876">MVPAEEFAAGAGVAGATGVAGAGGGVAGATTATGA</sequence>
<dbReference type="AlphaFoldDB" id="A0A6J6B196"/>
<evidence type="ECO:0000313" key="2">
    <source>
        <dbReference type="EMBL" id="CAB4532565.1"/>
    </source>
</evidence>
<name>A0A6J6B196_9ZZZZ</name>
<accession>A0A6J6B196</accession>
<protein>
    <submittedName>
        <fullName evidence="2">Unannotated protein</fullName>
    </submittedName>
</protein>
<proteinExistence type="predicted"/>